<accession>A0AAV9RHF7</accession>
<organism evidence="1 2">
    <name type="scientific">Crenichthys baileyi</name>
    <name type="common">White River springfish</name>
    <dbReference type="NCBI Taxonomy" id="28760"/>
    <lineage>
        <taxon>Eukaryota</taxon>
        <taxon>Metazoa</taxon>
        <taxon>Chordata</taxon>
        <taxon>Craniata</taxon>
        <taxon>Vertebrata</taxon>
        <taxon>Euteleostomi</taxon>
        <taxon>Actinopterygii</taxon>
        <taxon>Neopterygii</taxon>
        <taxon>Teleostei</taxon>
        <taxon>Neoteleostei</taxon>
        <taxon>Acanthomorphata</taxon>
        <taxon>Ovalentaria</taxon>
        <taxon>Atherinomorphae</taxon>
        <taxon>Cyprinodontiformes</taxon>
        <taxon>Goodeidae</taxon>
        <taxon>Crenichthys</taxon>
    </lineage>
</organism>
<protein>
    <submittedName>
        <fullName evidence="1">Uncharacterized protein</fullName>
    </submittedName>
</protein>
<comment type="caution">
    <text evidence="1">The sequence shown here is derived from an EMBL/GenBank/DDBJ whole genome shotgun (WGS) entry which is preliminary data.</text>
</comment>
<dbReference type="Proteomes" id="UP001311232">
    <property type="component" value="Unassembled WGS sequence"/>
</dbReference>
<name>A0AAV9RHF7_9TELE</name>
<sequence length="126" mass="14603">MGIESEDGRVQGREWKEWKNVGILQQSGWCERGRVRNVAGNARASSVCKNLTETFLILDIADRLSTHIHTYTTGSAFLKCRVVKFEIFSRASFSQIKSFCFPSFIVNKEHVKYIKFIQCYSCYFEQ</sequence>
<reference evidence="1 2" key="1">
    <citation type="submission" date="2021-06" db="EMBL/GenBank/DDBJ databases">
        <authorList>
            <person name="Palmer J.M."/>
        </authorList>
    </citation>
    <scope>NUCLEOTIDE SEQUENCE [LARGE SCALE GENOMIC DNA]</scope>
    <source>
        <strain evidence="1 2">MEX-2019</strain>
        <tissue evidence="1">Muscle</tissue>
    </source>
</reference>
<evidence type="ECO:0000313" key="2">
    <source>
        <dbReference type="Proteomes" id="UP001311232"/>
    </source>
</evidence>
<evidence type="ECO:0000313" key="1">
    <source>
        <dbReference type="EMBL" id="KAK5608343.1"/>
    </source>
</evidence>
<dbReference type="EMBL" id="JAHHUM010001822">
    <property type="protein sequence ID" value="KAK5608343.1"/>
    <property type="molecule type" value="Genomic_DNA"/>
</dbReference>
<proteinExistence type="predicted"/>
<gene>
    <name evidence="1" type="ORF">CRENBAI_000397</name>
</gene>
<dbReference type="AlphaFoldDB" id="A0AAV9RHF7"/>
<keyword evidence="2" id="KW-1185">Reference proteome</keyword>